<evidence type="ECO:0000256" key="1">
    <source>
        <dbReference type="SAM" id="Coils"/>
    </source>
</evidence>
<dbReference type="EMBL" id="CCKQ01017446">
    <property type="protein sequence ID" value="CDW89336.1"/>
    <property type="molecule type" value="Genomic_DNA"/>
</dbReference>
<protein>
    <recommendedName>
        <fullName evidence="2">Lebercilin domain-containing protein</fullName>
    </recommendedName>
</protein>
<feature type="coiled-coil region" evidence="1">
    <location>
        <begin position="192"/>
        <end position="307"/>
    </location>
</feature>
<feature type="coiled-coil region" evidence="1">
    <location>
        <begin position="100"/>
        <end position="157"/>
    </location>
</feature>
<keyword evidence="1" id="KW-0175">Coiled coil</keyword>
<proteinExistence type="predicted"/>
<sequence>MTRIIILILAHQHLQMKNLLKLIQGNLLLDMKFHNREEINQLKKTNAVLKKKLKQLTLALDVSLNKTQSVHDQQINGGQNNNSQDYQALNDIIYQKDKEINLLRQTIEQQMNEIKGYKNKGYLPSGYDKILDLQAKLNNAEQKNTDLIKELKSMHKIQVEQGRALEKITDENDYPLRIKALVEEMRYSKERIRGLELKLRNEERTNKQQQEHMVRLEETIRELKGHSKKNQAIAEGGSKVEANKPYHLMKADEKIEELNRVVEMLTKAKEKDYKNFNFQKAKYEKQIKELLQKLEEQSKNISDKDKVNQWSVNLNYFQELKLQGFKLRQLMQEEYRQPFVKKNFEELDRLASPKVIKRADLEQGAQVKLDGRKEIYLKYGKLPLKPGFNKRKIDFKEKMALLDIEVYGSSNEQNRSRSVNPLSKQKYKRLNQTTLDMDNAADQIIENSLNQFKTEIDRERNQREDQDYLEQMYDNLGGKVFDINHDLNVNTISYVNQKAN</sequence>
<dbReference type="InterPro" id="IPR028933">
    <property type="entry name" value="Lebercilin_dom"/>
</dbReference>
<organism evidence="3 4">
    <name type="scientific">Stylonychia lemnae</name>
    <name type="common">Ciliate</name>
    <dbReference type="NCBI Taxonomy" id="5949"/>
    <lineage>
        <taxon>Eukaryota</taxon>
        <taxon>Sar</taxon>
        <taxon>Alveolata</taxon>
        <taxon>Ciliophora</taxon>
        <taxon>Intramacronucleata</taxon>
        <taxon>Spirotrichea</taxon>
        <taxon>Stichotrichia</taxon>
        <taxon>Sporadotrichida</taxon>
        <taxon>Oxytrichidae</taxon>
        <taxon>Stylonychinae</taxon>
        <taxon>Stylonychia</taxon>
    </lineage>
</organism>
<dbReference type="InParanoid" id="A0A078B515"/>
<dbReference type="Proteomes" id="UP000039865">
    <property type="component" value="Unassembled WGS sequence"/>
</dbReference>
<dbReference type="Pfam" id="PF15619">
    <property type="entry name" value="Lebercilin"/>
    <property type="match status" value="1"/>
</dbReference>
<evidence type="ECO:0000313" key="3">
    <source>
        <dbReference type="EMBL" id="CDW89336.1"/>
    </source>
</evidence>
<keyword evidence="4" id="KW-1185">Reference proteome</keyword>
<gene>
    <name evidence="3" type="primary">Contig1050.g1144</name>
    <name evidence="3" type="ORF">STYLEM_18468</name>
</gene>
<accession>A0A078B515</accession>
<evidence type="ECO:0000259" key="2">
    <source>
        <dbReference type="Pfam" id="PF15619"/>
    </source>
</evidence>
<name>A0A078B515_STYLE</name>
<evidence type="ECO:0000313" key="4">
    <source>
        <dbReference type="Proteomes" id="UP000039865"/>
    </source>
</evidence>
<reference evidence="3 4" key="1">
    <citation type="submission" date="2014-06" db="EMBL/GenBank/DDBJ databases">
        <authorList>
            <person name="Swart Estienne"/>
        </authorList>
    </citation>
    <scope>NUCLEOTIDE SEQUENCE [LARGE SCALE GENOMIC DNA]</scope>
    <source>
        <strain evidence="3 4">130c</strain>
    </source>
</reference>
<dbReference type="AlphaFoldDB" id="A0A078B515"/>
<feature type="domain" description="Lebercilin" evidence="2">
    <location>
        <begin position="128"/>
        <end position="306"/>
    </location>
</feature>